<sequence length="43" mass="4760">MTDLIALCVANNPNISHLSISSDLLGTFWQQLSVFNSCLSWGY</sequence>
<dbReference type="AlphaFoldDB" id="A0A380MWB6"/>
<dbReference type="RefSeq" id="WP_281268159.1">
    <property type="nucleotide sequence ID" value="NZ_LWHB01000139.1"/>
</dbReference>
<name>A0A380MWB6_9GAMM</name>
<protein>
    <submittedName>
        <fullName evidence="1">Uncharacterized protein</fullName>
    </submittedName>
</protein>
<accession>A0A380MWB6</accession>
<evidence type="ECO:0000313" key="2">
    <source>
        <dbReference type="Proteomes" id="UP000254601"/>
    </source>
</evidence>
<proteinExistence type="predicted"/>
<reference evidence="1 2" key="1">
    <citation type="submission" date="2018-06" db="EMBL/GenBank/DDBJ databases">
        <authorList>
            <consortium name="Pathogen Informatics"/>
            <person name="Doyle S."/>
        </authorList>
    </citation>
    <scope>NUCLEOTIDE SEQUENCE [LARGE SCALE GENOMIC DNA]</scope>
    <source>
        <strain evidence="1 2">NCTC13337</strain>
    </source>
</reference>
<organism evidence="1 2">
    <name type="scientific">Suttonella ornithocola</name>
    <dbReference type="NCBI Taxonomy" id="279832"/>
    <lineage>
        <taxon>Bacteria</taxon>
        <taxon>Pseudomonadati</taxon>
        <taxon>Pseudomonadota</taxon>
        <taxon>Gammaproteobacteria</taxon>
        <taxon>Cardiobacteriales</taxon>
        <taxon>Cardiobacteriaceae</taxon>
        <taxon>Suttonella</taxon>
    </lineage>
</organism>
<dbReference type="EMBL" id="UHIC01000001">
    <property type="protein sequence ID" value="SUO96346.1"/>
    <property type="molecule type" value="Genomic_DNA"/>
</dbReference>
<dbReference type="Proteomes" id="UP000254601">
    <property type="component" value="Unassembled WGS sequence"/>
</dbReference>
<evidence type="ECO:0000313" key="1">
    <source>
        <dbReference type="EMBL" id="SUO96346.1"/>
    </source>
</evidence>
<gene>
    <name evidence="1" type="ORF">NCTC13337_01818</name>
</gene>
<keyword evidence="2" id="KW-1185">Reference proteome</keyword>